<reference evidence="9 10" key="1">
    <citation type="submission" date="2021-06" db="EMBL/GenBank/DDBJ databases">
        <title>Complete genome of Haloferula helveola possessing various polysaccharide degrading enzymes.</title>
        <authorList>
            <person name="Takami H."/>
            <person name="Huang C."/>
            <person name="Hamasaki K."/>
        </authorList>
    </citation>
    <scope>NUCLEOTIDE SEQUENCE [LARGE SCALE GENOMIC DNA]</scope>
    <source>
        <strain evidence="9 10">CN-1</strain>
    </source>
</reference>
<feature type="transmembrane region" description="Helical" evidence="8">
    <location>
        <begin position="12"/>
        <end position="33"/>
    </location>
</feature>
<dbReference type="EMBL" id="AP024702">
    <property type="protein sequence ID" value="BCX48730.1"/>
    <property type="molecule type" value="Genomic_DNA"/>
</dbReference>
<keyword evidence="10" id="KW-1185">Reference proteome</keyword>
<proteinExistence type="inferred from homology"/>
<keyword evidence="7" id="KW-0653">Protein transport</keyword>
<gene>
    <name evidence="9" type="ORF">HAHE_26380</name>
</gene>
<keyword evidence="3" id="KW-1003">Cell membrane</keyword>
<dbReference type="PANTHER" id="PTHR30558:SF3">
    <property type="entry name" value="BIOPOLYMER TRANSPORT PROTEIN EXBD-RELATED"/>
    <property type="match status" value="1"/>
</dbReference>
<sequence length="139" mass="15659">MKFQNREPQPAAMQMAPMIDIVFLLLIFFIVTWQFSRDEMDLKIAVPTSEEGADPKRVLGEIVLNVRADGSVSVWGETKTRAQLKETLSAIATQHENQPVRVRGDSTTPFQEIVEVIDTCQQAGIWNISFATQRPQPSE</sequence>
<evidence type="ECO:0000256" key="4">
    <source>
        <dbReference type="ARBA" id="ARBA00022692"/>
    </source>
</evidence>
<keyword evidence="6 8" id="KW-0472">Membrane</keyword>
<comment type="similarity">
    <text evidence="2 7">Belongs to the ExbD/TolR family.</text>
</comment>
<evidence type="ECO:0000256" key="2">
    <source>
        <dbReference type="ARBA" id="ARBA00005811"/>
    </source>
</evidence>
<comment type="subcellular location">
    <subcellularLocation>
        <location evidence="1">Cell membrane</location>
        <topology evidence="1">Single-pass membrane protein</topology>
    </subcellularLocation>
    <subcellularLocation>
        <location evidence="7">Cell membrane</location>
        <topology evidence="7">Single-pass type II membrane protein</topology>
    </subcellularLocation>
</comment>
<evidence type="ECO:0000256" key="8">
    <source>
        <dbReference type="SAM" id="Phobius"/>
    </source>
</evidence>
<evidence type="ECO:0000313" key="10">
    <source>
        <dbReference type="Proteomes" id="UP001374893"/>
    </source>
</evidence>
<evidence type="ECO:0000256" key="6">
    <source>
        <dbReference type="ARBA" id="ARBA00023136"/>
    </source>
</evidence>
<keyword evidence="7" id="KW-0813">Transport</keyword>
<protein>
    <submittedName>
        <fullName evidence="9">Biopolymer transporter ExbD</fullName>
    </submittedName>
</protein>
<evidence type="ECO:0000256" key="7">
    <source>
        <dbReference type="RuleBase" id="RU003879"/>
    </source>
</evidence>
<keyword evidence="5 8" id="KW-1133">Transmembrane helix</keyword>
<dbReference type="InterPro" id="IPR003400">
    <property type="entry name" value="ExbD"/>
</dbReference>
<dbReference type="Proteomes" id="UP001374893">
    <property type="component" value="Chromosome"/>
</dbReference>
<keyword evidence="4 7" id="KW-0812">Transmembrane</keyword>
<accession>A0ABN6H4X8</accession>
<evidence type="ECO:0000256" key="1">
    <source>
        <dbReference type="ARBA" id="ARBA00004162"/>
    </source>
</evidence>
<dbReference type="RefSeq" id="WP_338685069.1">
    <property type="nucleotide sequence ID" value="NZ_AP024702.1"/>
</dbReference>
<name>A0ABN6H4X8_9BACT</name>
<dbReference type="Gene3D" id="3.30.420.270">
    <property type="match status" value="1"/>
</dbReference>
<evidence type="ECO:0000313" key="9">
    <source>
        <dbReference type="EMBL" id="BCX48730.1"/>
    </source>
</evidence>
<evidence type="ECO:0000256" key="3">
    <source>
        <dbReference type="ARBA" id="ARBA00022475"/>
    </source>
</evidence>
<evidence type="ECO:0000256" key="5">
    <source>
        <dbReference type="ARBA" id="ARBA00022989"/>
    </source>
</evidence>
<organism evidence="9 10">
    <name type="scientific">Haloferula helveola</name>
    <dbReference type="NCBI Taxonomy" id="490095"/>
    <lineage>
        <taxon>Bacteria</taxon>
        <taxon>Pseudomonadati</taxon>
        <taxon>Verrucomicrobiota</taxon>
        <taxon>Verrucomicrobiia</taxon>
        <taxon>Verrucomicrobiales</taxon>
        <taxon>Verrucomicrobiaceae</taxon>
        <taxon>Haloferula</taxon>
    </lineage>
</organism>
<dbReference type="Pfam" id="PF02472">
    <property type="entry name" value="ExbD"/>
    <property type="match status" value="1"/>
</dbReference>
<dbReference type="PANTHER" id="PTHR30558">
    <property type="entry name" value="EXBD MEMBRANE COMPONENT OF PMF-DRIVEN MACROMOLECULE IMPORT SYSTEM"/>
    <property type="match status" value="1"/>
</dbReference>